<evidence type="ECO:0000259" key="10">
    <source>
        <dbReference type="PROSITE" id="PS50263"/>
    </source>
</evidence>
<dbReference type="HAMAP" id="MF_01148">
    <property type="entry name" value="Lnt"/>
    <property type="match status" value="1"/>
</dbReference>
<evidence type="ECO:0000256" key="4">
    <source>
        <dbReference type="ARBA" id="ARBA00022679"/>
    </source>
</evidence>
<reference evidence="11 12" key="1">
    <citation type="journal article" date="2014" name="PLoS Genet.">
        <title>Hidden diversity in honey bee gut symbionts detected by single-cell genomics.</title>
        <authorList>
            <person name="Engel P."/>
            <person name="Stepanauskas R."/>
            <person name="Moran N."/>
        </authorList>
    </citation>
    <scope>NUCLEOTIDE SEQUENCE [LARGE SCALE GENOMIC DNA]</scope>
    <source>
        <strain evidence="11 12">SCGC AB-598-J21</strain>
    </source>
</reference>
<evidence type="ECO:0000256" key="5">
    <source>
        <dbReference type="ARBA" id="ARBA00022692"/>
    </source>
</evidence>
<dbReference type="InterPro" id="IPR045378">
    <property type="entry name" value="LNT_N"/>
</dbReference>
<evidence type="ECO:0000256" key="7">
    <source>
        <dbReference type="ARBA" id="ARBA00023136"/>
    </source>
</evidence>
<dbReference type="PROSITE" id="PS50263">
    <property type="entry name" value="CN_HYDROLASE"/>
    <property type="match status" value="1"/>
</dbReference>
<dbReference type="InterPro" id="IPR004563">
    <property type="entry name" value="Apolipo_AcylTrfase"/>
</dbReference>
<evidence type="ECO:0000256" key="2">
    <source>
        <dbReference type="ARBA" id="ARBA00010065"/>
    </source>
</evidence>
<dbReference type="EC" id="2.3.1.269" evidence="9"/>
<evidence type="ECO:0000256" key="3">
    <source>
        <dbReference type="ARBA" id="ARBA00022475"/>
    </source>
</evidence>
<feature type="transmembrane region" description="Helical" evidence="9">
    <location>
        <begin position="209"/>
        <end position="230"/>
    </location>
</feature>
<comment type="catalytic activity">
    <reaction evidence="9">
        <text>N-terminal S-1,2-diacyl-sn-glyceryl-L-cysteinyl-[lipoprotein] + a glycerophospholipid = N-acyl-S-1,2-diacyl-sn-glyceryl-L-cysteinyl-[lipoprotein] + a 2-acyl-sn-glycero-3-phospholipid + H(+)</text>
        <dbReference type="Rhea" id="RHEA:48228"/>
        <dbReference type="Rhea" id="RHEA-COMP:14681"/>
        <dbReference type="Rhea" id="RHEA-COMP:14684"/>
        <dbReference type="ChEBI" id="CHEBI:15378"/>
        <dbReference type="ChEBI" id="CHEBI:136912"/>
        <dbReference type="ChEBI" id="CHEBI:140656"/>
        <dbReference type="ChEBI" id="CHEBI:140657"/>
        <dbReference type="ChEBI" id="CHEBI:140660"/>
        <dbReference type="EC" id="2.3.1.269"/>
    </reaction>
</comment>
<dbReference type="PANTHER" id="PTHR38686">
    <property type="entry name" value="APOLIPOPROTEIN N-ACYLTRANSFERASE"/>
    <property type="match status" value="1"/>
</dbReference>
<evidence type="ECO:0000256" key="8">
    <source>
        <dbReference type="ARBA" id="ARBA00023315"/>
    </source>
</evidence>
<dbReference type="SUPFAM" id="SSF56317">
    <property type="entry name" value="Carbon-nitrogen hydrolase"/>
    <property type="match status" value="1"/>
</dbReference>
<dbReference type="Pfam" id="PF20154">
    <property type="entry name" value="LNT_N"/>
    <property type="match status" value="1"/>
</dbReference>
<evidence type="ECO:0000313" key="12">
    <source>
        <dbReference type="Proteomes" id="UP000027644"/>
    </source>
</evidence>
<feature type="transmembrane region" description="Helical" evidence="9">
    <location>
        <begin position="102"/>
        <end position="125"/>
    </location>
</feature>
<feature type="transmembrane region" description="Helical" evidence="9">
    <location>
        <begin position="132"/>
        <end position="150"/>
    </location>
</feature>
<dbReference type="InterPro" id="IPR036526">
    <property type="entry name" value="C-N_Hydrolase_sf"/>
</dbReference>
<evidence type="ECO:0000256" key="6">
    <source>
        <dbReference type="ARBA" id="ARBA00022989"/>
    </source>
</evidence>
<keyword evidence="6 9" id="KW-1133">Transmembrane helix</keyword>
<gene>
    <name evidence="9" type="primary">lnt</name>
    <name evidence="11" type="ORF">SASC598J21_017180</name>
</gene>
<organism evidence="11 12">
    <name type="scientific">Snodgrassella alvi SCGC AB-598-J21</name>
    <dbReference type="NCBI Taxonomy" id="1385367"/>
    <lineage>
        <taxon>Bacteria</taxon>
        <taxon>Pseudomonadati</taxon>
        <taxon>Pseudomonadota</taxon>
        <taxon>Betaproteobacteria</taxon>
        <taxon>Neisseriales</taxon>
        <taxon>Neisseriaceae</taxon>
        <taxon>Snodgrassella</taxon>
    </lineage>
</organism>
<keyword evidence="8 9" id="KW-0012">Acyltransferase</keyword>
<sequence length="520" mass="57402">MTAQPVIAAQHPSAMKCHAILAKAWVYWPLLFISAVLVPFTFAPYYQYWLLPVLLALLLILQSVRPQWRIRTAYLWALTAYTSLLYWIDIALHDIAGLAQIWAWPLALILPAYLAIYPAIVFWLLGKFRFSGTICHTIVLPLLWCLAEFVRERALTGFGWGIWGYSQIADSALAGYAPVGGIFLVTLVTVASGAWLAELVLAKSWRAKISCGVALIGVWLLGAILLQFHFTQSDGTHARIALAQGNIPQSLKWDERSLQPTLQRYFDQIASTHADIVILPETAIPVMRQDMPAELLDEFTQLARSHGFALAVGIPQYTADGTGYQNAVINFTATPVTAGLPSYAKNHLVPFGEYIPFPALLGWLYSKMDMPLVGFSGGGIGQMPLQLANQHIAFNICYEDGFGDELIATAKQASLLANVSNMAWYGKSHAMQQQLQQSQARALETGRYMVRATNTGMTAIINPKGKVVVQLKPDTASVLEGEISGYKGSTPYMRLGSSWPLALISLFLLLMLGIYGHYRH</sequence>
<dbReference type="UniPathway" id="UPA00666"/>
<dbReference type="AlphaFoldDB" id="A0A074VZ02"/>
<accession>A0A074VZ02</accession>
<keyword evidence="5 9" id="KW-0812">Transmembrane</keyword>
<feature type="transmembrane region" description="Helical" evidence="9">
    <location>
        <begin position="73"/>
        <end position="90"/>
    </location>
</feature>
<dbReference type="EMBL" id="AVQL01000450">
    <property type="protein sequence ID" value="KEQ00449.1"/>
    <property type="molecule type" value="Genomic_DNA"/>
</dbReference>
<dbReference type="GO" id="GO:0005886">
    <property type="term" value="C:plasma membrane"/>
    <property type="evidence" value="ECO:0007669"/>
    <property type="project" value="UniProtKB-SubCell"/>
</dbReference>
<dbReference type="NCBIfam" id="TIGR00546">
    <property type="entry name" value="lnt"/>
    <property type="match status" value="1"/>
</dbReference>
<dbReference type="InterPro" id="IPR003010">
    <property type="entry name" value="C-N_Hydrolase"/>
</dbReference>
<keyword evidence="11" id="KW-0449">Lipoprotein</keyword>
<comment type="similarity">
    <text evidence="2 9">Belongs to the CN hydrolase family. Apolipoprotein N-acyltransferase subfamily.</text>
</comment>
<feature type="transmembrane region" description="Helical" evidence="9">
    <location>
        <begin position="499"/>
        <end position="518"/>
    </location>
</feature>
<feature type="domain" description="CN hydrolase" evidence="10">
    <location>
        <begin position="243"/>
        <end position="485"/>
    </location>
</feature>
<dbReference type="GO" id="GO:0016410">
    <property type="term" value="F:N-acyltransferase activity"/>
    <property type="evidence" value="ECO:0007669"/>
    <property type="project" value="UniProtKB-UniRule"/>
</dbReference>
<dbReference type="Pfam" id="PF00795">
    <property type="entry name" value="CN_hydrolase"/>
    <property type="match status" value="1"/>
</dbReference>
<dbReference type="GO" id="GO:0042158">
    <property type="term" value="P:lipoprotein biosynthetic process"/>
    <property type="evidence" value="ECO:0007669"/>
    <property type="project" value="UniProtKB-UniRule"/>
</dbReference>
<keyword evidence="4 9" id="KW-0808">Transferase</keyword>
<feature type="transmembrane region" description="Helical" evidence="9">
    <location>
        <begin position="45"/>
        <end position="61"/>
    </location>
</feature>
<feature type="transmembrane region" description="Helical" evidence="9">
    <location>
        <begin position="20"/>
        <end position="39"/>
    </location>
</feature>
<evidence type="ECO:0000256" key="1">
    <source>
        <dbReference type="ARBA" id="ARBA00004651"/>
    </source>
</evidence>
<feature type="transmembrane region" description="Helical" evidence="9">
    <location>
        <begin position="173"/>
        <end position="197"/>
    </location>
</feature>
<protein>
    <recommendedName>
        <fullName evidence="9">Apolipoprotein N-acyltransferase</fullName>
        <shortName evidence="9">ALP N-acyltransferase</shortName>
        <ecNumber evidence="9">2.3.1.269</ecNumber>
    </recommendedName>
</protein>
<proteinExistence type="inferred from homology"/>
<evidence type="ECO:0000313" key="11">
    <source>
        <dbReference type="EMBL" id="KEQ00449.1"/>
    </source>
</evidence>
<comment type="subcellular location">
    <subcellularLocation>
        <location evidence="1 9">Cell membrane</location>
        <topology evidence="1 9">Multi-pass membrane protein</topology>
    </subcellularLocation>
</comment>
<comment type="pathway">
    <text evidence="9">Protein modification; lipoprotein biosynthesis (N-acyl transfer).</text>
</comment>
<keyword evidence="3 9" id="KW-1003">Cell membrane</keyword>
<dbReference type="PANTHER" id="PTHR38686:SF1">
    <property type="entry name" value="APOLIPOPROTEIN N-ACYLTRANSFERASE"/>
    <property type="match status" value="1"/>
</dbReference>
<name>A0A074VZ02_9NEIS</name>
<comment type="caution">
    <text evidence="11">The sequence shown here is derived from an EMBL/GenBank/DDBJ whole genome shotgun (WGS) entry which is preliminary data.</text>
</comment>
<evidence type="ECO:0000256" key="9">
    <source>
        <dbReference type="HAMAP-Rule" id="MF_01148"/>
    </source>
</evidence>
<keyword evidence="7 9" id="KW-0472">Membrane</keyword>
<dbReference type="Proteomes" id="UP000027644">
    <property type="component" value="Unassembled WGS sequence"/>
</dbReference>
<dbReference type="CDD" id="cd07571">
    <property type="entry name" value="ALP_N-acyl_transferase"/>
    <property type="match status" value="1"/>
</dbReference>
<comment type="function">
    <text evidence="9">Catalyzes the phospholipid dependent N-acylation of the N-terminal cysteine of apolipoprotein, the last step in lipoprotein maturation.</text>
</comment>
<dbReference type="Gene3D" id="3.60.110.10">
    <property type="entry name" value="Carbon-nitrogen hydrolase"/>
    <property type="match status" value="1"/>
</dbReference>